<dbReference type="InterPro" id="IPR013595">
    <property type="entry name" value="Pept_S33_TAP-like_C"/>
</dbReference>
<dbReference type="Proteomes" id="UP001621512">
    <property type="component" value="Chromosome"/>
</dbReference>
<evidence type="ECO:0000259" key="2">
    <source>
        <dbReference type="Pfam" id="PF08386"/>
    </source>
</evidence>
<dbReference type="InterPro" id="IPR029058">
    <property type="entry name" value="AB_hydrolase_fold"/>
</dbReference>
<feature type="domain" description="Peptidase S33 tripeptidyl aminopeptidase-like C-terminal" evidence="2">
    <location>
        <begin position="31"/>
        <end position="109"/>
    </location>
</feature>
<dbReference type="GO" id="GO:0016787">
    <property type="term" value="F:hydrolase activity"/>
    <property type="evidence" value="ECO:0007669"/>
    <property type="project" value="UniProtKB-KW"/>
</dbReference>
<dbReference type="SUPFAM" id="SSF53474">
    <property type="entry name" value="alpha/beta-Hydrolases"/>
    <property type="match status" value="1"/>
</dbReference>
<reference evidence="3 4" key="1">
    <citation type="submission" date="2022-10" db="EMBL/GenBank/DDBJ databases">
        <title>The complete genomes of actinobacterial strains from the NBC collection.</title>
        <authorList>
            <person name="Joergensen T.S."/>
            <person name="Alvarez Arevalo M."/>
            <person name="Sterndorff E.B."/>
            <person name="Faurdal D."/>
            <person name="Vuksanovic O."/>
            <person name="Mourched A.-S."/>
            <person name="Charusanti P."/>
            <person name="Shaw S."/>
            <person name="Blin K."/>
            <person name="Weber T."/>
        </authorList>
    </citation>
    <scope>NUCLEOTIDE SEQUENCE [LARGE SCALE GENOMIC DNA]</scope>
    <source>
        <strain evidence="3 4">NBC_00017</strain>
    </source>
</reference>
<gene>
    <name evidence="3" type="ORF">OHU35_40085</name>
</gene>
<keyword evidence="4" id="KW-1185">Reference proteome</keyword>
<evidence type="ECO:0000256" key="1">
    <source>
        <dbReference type="SAM" id="MobiDB-lite"/>
    </source>
</evidence>
<sequence>MGTSTSTTSRPGSRTAAPRSPRRRPRGCSPRWPRSWRGPFDQVVAELAAIKHPVLYANGLDDVMIPAHNSYVAVQHLDNATLVLYAGAGHAFLFQYAKAFTRQVADFLAA</sequence>
<proteinExistence type="predicted"/>
<dbReference type="EMBL" id="CP108341">
    <property type="protein sequence ID" value="WTW32548.1"/>
    <property type="molecule type" value="Genomic_DNA"/>
</dbReference>
<dbReference type="Gene3D" id="3.40.50.1820">
    <property type="entry name" value="alpha/beta hydrolase"/>
    <property type="match status" value="1"/>
</dbReference>
<protein>
    <submittedName>
        <fullName evidence="3">Alpha/beta hydrolase</fullName>
    </submittedName>
</protein>
<feature type="region of interest" description="Disordered" evidence="1">
    <location>
        <begin position="1"/>
        <end position="33"/>
    </location>
</feature>
<feature type="compositionally biased region" description="Low complexity" evidence="1">
    <location>
        <begin position="1"/>
        <end position="19"/>
    </location>
</feature>
<evidence type="ECO:0000313" key="3">
    <source>
        <dbReference type="EMBL" id="WTW32548.1"/>
    </source>
</evidence>
<organism evidence="3 4">
    <name type="scientific">Streptomyces purpurascens</name>
    <dbReference type="NCBI Taxonomy" id="1924"/>
    <lineage>
        <taxon>Bacteria</taxon>
        <taxon>Bacillati</taxon>
        <taxon>Actinomycetota</taxon>
        <taxon>Actinomycetes</taxon>
        <taxon>Kitasatosporales</taxon>
        <taxon>Streptomycetaceae</taxon>
        <taxon>Streptomyces</taxon>
    </lineage>
</organism>
<dbReference type="RefSeq" id="WP_405509421.1">
    <property type="nucleotide sequence ID" value="NZ_CP108341.1"/>
</dbReference>
<evidence type="ECO:0000313" key="4">
    <source>
        <dbReference type="Proteomes" id="UP001621512"/>
    </source>
</evidence>
<keyword evidence="3" id="KW-0378">Hydrolase</keyword>
<dbReference type="Pfam" id="PF08386">
    <property type="entry name" value="Abhydrolase_4"/>
    <property type="match status" value="1"/>
</dbReference>
<name>A0ABZ1MZM6_STREF</name>
<accession>A0ABZ1MZM6</accession>